<dbReference type="AlphaFoldDB" id="A0AAN7K8E7"/>
<dbReference type="InterPro" id="IPR000070">
    <property type="entry name" value="Pectinesterase_cat"/>
</dbReference>
<comment type="subcellular location">
    <subcellularLocation>
        <location evidence="1">Secreted</location>
        <location evidence="1">Cell wall</location>
    </subcellularLocation>
</comment>
<dbReference type="SUPFAM" id="SSF51126">
    <property type="entry name" value="Pectin lyase-like"/>
    <property type="match status" value="1"/>
</dbReference>
<dbReference type="InterPro" id="IPR011050">
    <property type="entry name" value="Pectin_lyase_fold/virulence"/>
</dbReference>
<evidence type="ECO:0000259" key="11">
    <source>
        <dbReference type="Pfam" id="PF01095"/>
    </source>
</evidence>
<dbReference type="InterPro" id="IPR033131">
    <property type="entry name" value="Pectinesterase_Asp_AS"/>
</dbReference>
<sequence length="318" mass="35253">MGRGNFTSINESISAVPNNSDGTDGYFMIYVTAGIYEEYVRIGKNKKYLMLIGDGINQTVITGNHSVVDGWTTFNSATFAVMATNFVAVNITFRNTAGAVKHQAVAVLNGANLSTFYSCSFEGYQDTLYAHSLLQLYRECDVYGTVDFIFGNAAAVFQDCKLYARLPMSGQFNAITAQGRTNPNQNTGTYIQNCIIRPAADLVAGGGSTTVQTYLGRSWKEYSRTVYMENYMEDFINPNGWHEWNATFAFSTLYYAEYKNTGPGSDTSDGVINAIEAANFTVSSFLRREDIKDIAMLINNNNKLCYIEFIQVNVAYIS</sequence>
<dbReference type="GO" id="GO:0030599">
    <property type="term" value="F:pectinesterase activity"/>
    <property type="evidence" value="ECO:0007669"/>
    <property type="project" value="UniProtKB-UniRule"/>
</dbReference>
<dbReference type="Gene3D" id="2.160.20.10">
    <property type="entry name" value="Single-stranded right-handed beta-helix, Pectin lyase-like"/>
    <property type="match status" value="1"/>
</dbReference>
<evidence type="ECO:0000256" key="4">
    <source>
        <dbReference type="ARBA" id="ARBA00022512"/>
    </source>
</evidence>
<proteinExistence type="predicted"/>
<comment type="catalytic activity">
    <reaction evidence="10">
        <text>[(1-&gt;4)-alpha-D-galacturonosyl methyl ester](n) + n H2O = [(1-&gt;4)-alpha-D-galacturonosyl](n) + n methanol + n H(+)</text>
        <dbReference type="Rhea" id="RHEA:22380"/>
        <dbReference type="Rhea" id="RHEA-COMP:14570"/>
        <dbReference type="Rhea" id="RHEA-COMP:14573"/>
        <dbReference type="ChEBI" id="CHEBI:15377"/>
        <dbReference type="ChEBI" id="CHEBI:15378"/>
        <dbReference type="ChEBI" id="CHEBI:17790"/>
        <dbReference type="ChEBI" id="CHEBI:140522"/>
        <dbReference type="ChEBI" id="CHEBI:140523"/>
        <dbReference type="EC" id="3.1.1.11"/>
    </reaction>
</comment>
<evidence type="ECO:0000313" key="12">
    <source>
        <dbReference type="EMBL" id="KAK4763813.1"/>
    </source>
</evidence>
<gene>
    <name evidence="12" type="ORF">SAY87_013251</name>
</gene>
<evidence type="ECO:0000256" key="10">
    <source>
        <dbReference type="RuleBase" id="RU000589"/>
    </source>
</evidence>
<name>A0AAN7K8E7_9MYRT</name>
<protein>
    <recommendedName>
        <fullName evidence="3 10">Pectinesterase</fullName>
        <ecNumber evidence="3 10">3.1.1.11</ecNumber>
    </recommendedName>
</protein>
<evidence type="ECO:0000256" key="8">
    <source>
        <dbReference type="ARBA" id="ARBA00023316"/>
    </source>
</evidence>
<dbReference type="EMBL" id="JAXIOK010000008">
    <property type="protein sequence ID" value="KAK4763813.1"/>
    <property type="molecule type" value="Genomic_DNA"/>
</dbReference>
<dbReference type="PROSITE" id="PS00503">
    <property type="entry name" value="PECTINESTERASE_2"/>
    <property type="match status" value="1"/>
</dbReference>
<keyword evidence="7 10" id="KW-0063">Aspartyl esterase</keyword>
<dbReference type="GO" id="GO:0045490">
    <property type="term" value="P:pectin catabolic process"/>
    <property type="evidence" value="ECO:0007669"/>
    <property type="project" value="UniProtKB-UniRule"/>
</dbReference>
<keyword evidence="6 10" id="KW-0378">Hydrolase</keyword>
<accession>A0AAN7K8E7</accession>
<evidence type="ECO:0000256" key="2">
    <source>
        <dbReference type="ARBA" id="ARBA00005184"/>
    </source>
</evidence>
<dbReference type="Proteomes" id="UP001345219">
    <property type="component" value="Chromosome 11"/>
</dbReference>
<evidence type="ECO:0000256" key="9">
    <source>
        <dbReference type="PROSITE-ProRule" id="PRU10040"/>
    </source>
</evidence>
<evidence type="ECO:0000256" key="3">
    <source>
        <dbReference type="ARBA" id="ARBA00013229"/>
    </source>
</evidence>
<evidence type="ECO:0000256" key="7">
    <source>
        <dbReference type="ARBA" id="ARBA00023085"/>
    </source>
</evidence>
<evidence type="ECO:0000313" key="13">
    <source>
        <dbReference type="Proteomes" id="UP001345219"/>
    </source>
</evidence>
<dbReference type="EC" id="3.1.1.11" evidence="3 10"/>
<comment type="caution">
    <text evidence="12">The sequence shown here is derived from an EMBL/GenBank/DDBJ whole genome shotgun (WGS) entry which is preliminary data.</text>
</comment>
<feature type="domain" description="Pectinesterase catalytic" evidence="11">
    <location>
        <begin position="2"/>
        <end position="287"/>
    </location>
</feature>
<evidence type="ECO:0000256" key="1">
    <source>
        <dbReference type="ARBA" id="ARBA00004191"/>
    </source>
</evidence>
<dbReference type="FunFam" id="2.160.20.10:FF:000029">
    <property type="entry name" value="Pectinesterase 4"/>
    <property type="match status" value="1"/>
</dbReference>
<dbReference type="InterPro" id="IPR012334">
    <property type="entry name" value="Pectin_lyas_fold"/>
</dbReference>
<keyword evidence="8" id="KW-0961">Cell wall biogenesis/degradation</keyword>
<dbReference type="GO" id="GO:0042545">
    <property type="term" value="P:cell wall modification"/>
    <property type="evidence" value="ECO:0007669"/>
    <property type="project" value="UniProtKB-UniRule"/>
</dbReference>
<reference evidence="12 13" key="1">
    <citation type="journal article" date="2023" name="Hortic Res">
        <title>Pangenome of water caltrop reveals structural variations and asymmetric subgenome divergence after allopolyploidization.</title>
        <authorList>
            <person name="Zhang X."/>
            <person name="Chen Y."/>
            <person name="Wang L."/>
            <person name="Yuan Y."/>
            <person name="Fang M."/>
            <person name="Shi L."/>
            <person name="Lu R."/>
            <person name="Comes H.P."/>
            <person name="Ma Y."/>
            <person name="Chen Y."/>
            <person name="Huang G."/>
            <person name="Zhou Y."/>
            <person name="Zheng Z."/>
            <person name="Qiu Y."/>
        </authorList>
    </citation>
    <scope>NUCLEOTIDE SEQUENCE [LARGE SCALE GENOMIC DNA]</scope>
    <source>
        <tissue evidence="12">Roots</tissue>
    </source>
</reference>
<dbReference type="PANTHER" id="PTHR31707">
    <property type="entry name" value="PECTINESTERASE"/>
    <property type="match status" value="1"/>
</dbReference>
<feature type="active site" evidence="9">
    <location>
        <position position="147"/>
    </location>
</feature>
<evidence type="ECO:0000256" key="6">
    <source>
        <dbReference type="ARBA" id="ARBA00022801"/>
    </source>
</evidence>
<evidence type="ECO:0000256" key="5">
    <source>
        <dbReference type="ARBA" id="ARBA00022525"/>
    </source>
</evidence>
<dbReference type="Pfam" id="PF01095">
    <property type="entry name" value="Pectinesterase"/>
    <property type="match status" value="1"/>
</dbReference>
<keyword evidence="5" id="KW-0964">Secreted</keyword>
<comment type="pathway">
    <text evidence="2 10">Glycan metabolism; pectin degradation; 2-dehydro-3-deoxy-D-gluconate from pectin: step 1/5.</text>
</comment>
<keyword evidence="4" id="KW-0134">Cell wall</keyword>
<organism evidence="12 13">
    <name type="scientific">Trapa incisa</name>
    <dbReference type="NCBI Taxonomy" id="236973"/>
    <lineage>
        <taxon>Eukaryota</taxon>
        <taxon>Viridiplantae</taxon>
        <taxon>Streptophyta</taxon>
        <taxon>Embryophyta</taxon>
        <taxon>Tracheophyta</taxon>
        <taxon>Spermatophyta</taxon>
        <taxon>Magnoliopsida</taxon>
        <taxon>eudicotyledons</taxon>
        <taxon>Gunneridae</taxon>
        <taxon>Pentapetalae</taxon>
        <taxon>rosids</taxon>
        <taxon>malvids</taxon>
        <taxon>Myrtales</taxon>
        <taxon>Lythraceae</taxon>
        <taxon>Trapa</taxon>
    </lineage>
</organism>
<keyword evidence="13" id="KW-1185">Reference proteome</keyword>